<evidence type="ECO:0000256" key="1">
    <source>
        <dbReference type="SAM" id="Phobius"/>
    </source>
</evidence>
<comment type="caution">
    <text evidence="2">The sequence shown here is derived from an EMBL/GenBank/DDBJ whole genome shotgun (WGS) entry which is preliminary data.</text>
</comment>
<dbReference type="Proteomes" id="UP000004088">
    <property type="component" value="Unassembled WGS sequence"/>
</dbReference>
<evidence type="ECO:0000313" key="2">
    <source>
        <dbReference type="EMBL" id="EGC18110.1"/>
    </source>
</evidence>
<keyword evidence="3" id="KW-1185">Reference proteome</keyword>
<dbReference type="HOGENOM" id="CLU_152361_0_0_4"/>
<keyword evidence="1" id="KW-0812">Transmembrane</keyword>
<reference evidence="2 3" key="1">
    <citation type="submission" date="2011-01" db="EMBL/GenBank/DDBJ databases">
        <authorList>
            <person name="Muzny D."/>
            <person name="Qin X."/>
            <person name="Deng J."/>
            <person name="Jiang H."/>
            <person name="Liu Y."/>
            <person name="Qu J."/>
            <person name="Song X.-Z."/>
            <person name="Zhang L."/>
            <person name="Thornton R."/>
            <person name="Coyle M."/>
            <person name="Francisco L."/>
            <person name="Jackson L."/>
            <person name="Javaid M."/>
            <person name="Korchina V."/>
            <person name="Kovar C."/>
            <person name="Mata R."/>
            <person name="Mathew T."/>
            <person name="Ngo R."/>
            <person name="Nguyen L."/>
            <person name="Nguyen N."/>
            <person name="Okwuonu G."/>
            <person name="Ongeri F."/>
            <person name="Pham C."/>
            <person name="Simmons D."/>
            <person name="Wilczek-Boney K."/>
            <person name="Hale W."/>
            <person name="Jakkamsetti A."/>
            <person name="Pham P."/>
            <person name="Ruth R."/>
            <person name="San Lucas F."/>
            <person name="Warren J."/>
            <person name="Zhang J."/>
            <person name="Zhao Z."/>
            <person name="Zhou C."/>
            <person name="Zhu D."/>
            <person name="Lee S."/>
            <person name="Bess C."/>
            <person name="Blankenburg K."/>
            <person name="Forbes L."/>
            <person name="Fu Q."/>
            <person name="Gubbala S."/>
            <person name="Hirani K."/>
            <person name="Jayaseelan J.C."/>
            <person name="Lara F."/>
            <person name="Munidasa M."/>
            <person name="Palculict T."/>
            <person name="Patil S."/>
            <person name="Pu L.-L."/>
            <person name="Saada N."/>
            <person name="Tang L."/>
            <person name="Weissenberger G."/>
            <person name="Zhu Y."/>
            <person name="Hemphill L."/>
            <person name="Shang Y."/>
            <person name="Youmans B."/>
            <person name="Ayvaz T."/>
            <person name="Ross M."/>
            <person name="Santibanez J."/>
            <person name="Aqrawi P."/>
            <person name="Gross S."/>
            <person name="Joshi V."/>
            <person name="Fowler G."/>
            <person name="Nazareth L."/>
            <person name="Reid J."/>
            <person name="Worley K."/>
            <person name="Petrosino J."/>
            <person name="Highlander S."/>
            <person name="Gibbs R."/>
        </authorList>
    </citation>
    <scope>NUCLEOTIDE SEQUENCE [LARGE SCALE GENOMIC DNA]</scope>
    <source>
        <strain evidence="2 3">ATCC 33394</strain>
    </source>
</reference>
<keyword evidence="1" id="KW-0472">Membrane</keyword>
<organism evidence="2 3">
    <name type="scientific">Kingella denitrificans ATCC 33394</name>
    <dbReference type="NCBI Taxonomy" id="888741"/>
    <lineage>
        <taxon>Bacteria</taxon>
        <taxon>Pseudomonadati</taxon>
        <taxon>Pseudomonadota</taxon>
        <taxon>Betaproteobacteria</taxon>
        <taxon>Neisseriales</taxon>
        <taxon>Neisseriaceae</taxon>
        <taxon>Kingella</taxon>
    </lineage>
</organism>
<dbReference type="EMBL" id="AEWV01000006">
    <property type="protein sequence ID" value="EGC18110.1"/>
    <property type="molecule type" value="Genomic_DNA"/>
</dbReference>
<dbReference type="RefSeq" id="WP_003781161.1">
    <property type="nucleotide sequence ID" value="NZ_GL870929.1"/>
</dbReference>
<dbReference type="Pfam" id="PF05437">
    <property type="entry name" value="AzlD"/>
    <property type="match status" value="1"/>
</dbReference>
<dbReference type="InterPro" id="IPR008407">
    <property type="entry name" value="Brnchd-chn_aa_trnsp_AzlD"/>
</dbReference>
<feature type="transmembrane region" description="Helical" evidence="1">
    <location>
        <begin position="65"/>
        <end position="98"/>
    </location>
</feature>
<keyword evidence="1" id="KW-1133">Transmembrane helix</keyword>
<evidence type="ECO:0000313" key="3">
    <source>
        <dbReference type="Proteomes" id="UP000004088"/>
    </source>
</evidence>
<name>F0EWM9_9NEIS</name>
<dbReference type="AlphaFoldDB" id="F0EWM9"/>
<proteinExistence type="predicted"/>
<feature type="transmembrane region" description="Helical" evidence="1">
    <location>
        <begin position="6"/>
        <end position="28"/>
    </location>
</feature>
<accession>F0EWM9</accession>
<feature type="transmembrane region" description="Helical" evidence="1">
    <location>
        <begin position="40"/>
        <end position="59"/>
    </location>
</feature>
<dbReference type="STRING" id="888741.HMPREF9098_0259"/>
<gene>
    <name evidence="2" type="ORF">HMPREF9098_0259</name>
</gene>
<protein>
    <submittedName>
        <fullName evidence="2">Branched-chain amino acid transport protein (AzlD)</fullName>
    </submittedName>
</protein>
<sequence>MISWASFLTIIGMLCVTYSTRLIGYFALRNRTLSPRAKQMMEAAPGCVLISVIAPYFVSHKPHELFALAVALLMAARFSMLTTVLAAVAASGIGGWLLQLLG</sequence>